<gene>
    <name evidence="2" type="ORF">QYE76_027544</name>
</gene>
<dbReference type="InterPro" id="IPR009069">
    <property type="entry name" value="Cys_alpha_HP_mot_SF"/>
</dbReference>
<dbReference type="InterPro" id="IPR000477">
    <property type="entry name" value="RT_dom"/>
</dbReference>
<accession>A0AAD8QJB1</accession>
<evidence type="ECO:0000259" key="1">
    <source>
        <dbReference type="PROSITE" id="PS50878"/>
    </source>
</evidence>
<proteinExistence type="predicted"/>
<comment type="caution">
    <text evidence="2">The sequence shown here is derived from an EMBL/GenBank/DDBJ whole genome shotgun (WGS) entry which is preliminary data.</text>
</comment>
<dbReference type="SUPFAM" id="SSF47072">
    <property type="entry name" value="Cysteine alpha-hairpin motif"/>
    <property type="match status" value="1"/>
</dbReference>
<name>A0AAD8QJB1_LOLMU</name>
<dbReference type="SUPFAM" id="SSF56672">
    <property type="entry name" value="DNA/RNA polymerases"/>
    <property type="match status" value="1"/>
</dbReference>
<feature type="domain" description="Reverse transcriptase" evidence="1">
    <location>
        <begin position="1"/>
        <end position="212"/>
    </location>
</feature>
<keyword evidence="3" id="KW-1185">Reference proteome</keyword>
<dbReference type="AlphaFoldDB" id="A0AAD8QJB1"/>
<dbReference type="EMBL" id="JAUUTY010000007">
    <property type="protein sequence ID" value="KAK1603871.1"/>
    <property type="molecule type" value="Genomic_DNA"/>
</dbReference>
<dbReference type="PROSITE" id="PS50878">
    <property type="entry name" value="RT_POL"/>
    <property type="match status" value="1"/>
</dbReference>
<evidence type="ECO:0000313" key="2">
    <source>
        <dbReference type="EMBL" id="KAK1603871.1"/>
    </source>
</evidence>
<dbReference type="Pfam" id="PF00078">
    <property type="entry name" value="RVT_1"/>
    <property type="match status" value="1"/>
</dbReference>
<organism evidence="2 3">
    <name type="scientific">Lolium multiflorum</name>
    <name type="common">Italian ryegrass</name>
    <name type="synonym">Lolium perenne subsp. multiflorum</name>
    <dbReference type="NCBI Taxonomy" id="4521"/>
    <lineage>
        <taxon>Eukaryota</taxon>
        <taxon>Viridiplantae</taxon>
        <taxon>Streptophyta</taxon>
        <taxon>Embryophyta</taxon>
        <taxon>Tracheophyta</taxon>
        <taxon>Spermatophyta</taxon>
        <taxon>Magnoliopsida</taxon>
        <taxon>Liliopsida</taxon>
        <taxon>Poales</taxon>
        <taxon>Poaceae</taxon>
        <taxon>BOP clade</taxon>
        <taxon>Pooideae</taxon>
        <taxon>Poodae</taxon>
        <taxon>Poeae</taxon>
        <taxon>Poeae Chloroplast Group 2 (Poeae type)</taxon>
        <taxon>Loliodinae</taxon>
        <taxon>Loliinae</taxon>
        <taxon>Lolium</taxon>
    </lineage>
</organism>
<dbReference type="PANTHER" id="PTHR19446">
    <property type="entry name" value="REVERSE TRANSCRIPTASES"/>
    <property type="match status" value="1"/>
</dbReference>
<reference evidence="2" key="1">
    <citation type="submission" date="2023-07" db="EMBL/GenBank/DDBJ databases">
        <title>A chromosome-level genome assembly of Lolium multiflorum.</title>
        <authorList>
            <person name="Chen Y."/>
            <person name="Copetti D."/>
            <person name="Kolliker R."/>
            <person name="Studer B."/>
        </authorList>
    </citation>
    <scope>NUCLEOTIDE SEQUENCE</scope>
    <source>
        <strain evidence="2">02402/16</strain>
        <tissue evidence="2">Leaf</tissue>
    </source>
</reference>
<evidence type="ECO:0000313" key="3">
    <source>
        <dbReference type="Proteomes" id="UP001231189"/>
    </source>
</evidence>
<sequence length="302" mass="33633">MGWMVSTNQSAFIKGQCLHDNFVLVREVARRINQKRQIGVLVKLDISHAFDSISWAFLLQVLRHLGFGVLFLKWVSLFLFTTSTKVSDNGVPGERIQHACGLRQVDPTSPLLYVIGMEVLTCMIVKAVEQHLFSHLVGIITMHRISVYADDLVLFVKENESEPRVVKEILKLFKEASDLEVNNSKTTAMVIRGNEESRTRVQETLQWFRWGIGVCIATWLMGPRTVRVVAEAQPPAAAAAAQTSPPPPVDGACHLHKQALDDCLNHEGSDISKCQFYMDLLNECRRKSNSAAAVASPPVPTS</sequence>
<dbReference type="Proteomes" id="UP001231189">
    <property type="component" value="Unassembled WGS sequence"/>
</dbReference>
<dbReference type="InterPro" id="IPR043502">
    <property type="entry name" value="DNA/RNA_pol_sf"/>
</dbReference>
<protein>
    <recommendedName>
        <fullName evidence="1">Reverse transcriptase domain-containing protein</fullName>
    </recommendedName>
</protein>